<evidence type="ECO:0000313" key="5">
    <source>
        <dbReference type="EMBL" id="GEN88837.1"/>
    </source>
</evidence>
<organism evidence="5 6">
    <name type="scientific">Oceanobacillus sojae</name>
    <dbReference type="NCBI Taxonomy" id="582851"/>
    <lineage>
        <taxon>Bacteria</taxon>
        <taxon>Bacillati</taxon>
        <taxon>Bacillota</taxon>
        <taxon>Bacilli</taxon>
        <taxon>Bacillales</taxon>
        <taxon>Bacillaceae</taxon>
        <taxon>Oceanobacillus</taxon>
    </lineage>
</organism>
<sequence length="110" mass="11928">MATFEDFLKIDLRVGTVLHAEPLEKARVPAIKLRIDFGEEIGEKQSSAQITKRYTPEGLIGRQIVAVVNFPPRRIAGFKSEVLVVGGVEGEGDVVLLGPDEQVANGTKIS</sequence>
<protein>
    <submittedName>
        <fullName evidence="5">Putative chaperone CsaA</fullName>
    </submittedName>
</protein>
<dbReference type="InterPro" id="IPR002547">
    <property type="entry name" value="tRNA-bd_dom"/>
</dbReference>
<keyword evidence="1 3" id="KW-0820">tRNA-binding</keyword>
<dbReference type="NCBIfam" id="NF007496">
    <property type="entry name" value="PRK10089.1-5"/>
    <property type="match status" value="1"/>
</dbReference>
<dbReference type="SUPFAM" id="SSF50249">
    <property type="entry name" value="Nucleic acid-binding proteins"/>
    <property type="match status" value="1"/>
</dbReference>
<dbReference type="GO" id="GO:0000049">
    <property type="term" value="F:tRNA binding"/>
    <property type="evidence" value="ECO:0007669"/>
    <property type="project" value="UniProtKB-UniRule"/>
</dbReference>
<reference evidence="5 6" key="1">
    <citation type="submission" date="2019-07" db="EMBL/GenBank/DDBJ databases">
        <title>Whole genome shotgun sequence of Oceanobacillus sojae NBRC 105379.</title>
        <authorList>
            <person name="Hosoyama A."/>
            <person name="Uohara A."/>
            <person name="Ohji S."/>
            <person name="Ichikawa N."/>
        </authorList>
    </citation>
    <scope>NUCLEOTIDE SEQUENCE [LARGE SCALE GENOMIC DNA]</scope>
    <source>
        <strain evidence="5 6">NBRC 105379</strain>
    </source>
</reference>
<dbReference type="InterPro" id="IPR008231">
    <property type="entry name" value="CsaA"/>
</dbReference>
<evidence type="ECO:0000256" key="2">
    <source>
        <dbReference type="ARBA" id="ARBA00022884"/>
    </source>
</evidence>
<dbReference type="EMBL" id="BJYM01000016">
    <property type="protein sequence ID" value="GEN88837.1"/>
    <property type="molecule type" value="Genomic_DNA"/>
</dbReference>
<evidence type="ECO:0000313" key="6">
    <source>
        <dbReference type="Proteomes" id="UP000321558"/>
    </source>
</evidence>
<dbReference type="Pfam" id="PF01588">
    <property type="entry name" value="tRNA_bind"/>
    <property type="match status" value="1"/>
</dbReference>
<dbReference type="RefSeq" id="WP_147211734.1">
    <property type="nucleotide sequence ID" value="NZ_BJYM01000016.1"/>
</dbReference>
<evidence type="ECO:0000256" key="3">
    <source>
        <dbReference type="PROSITE-ProRule" id="PRU00209"/>
    </source>
</evidence>
<proteinExistence type="predicted"/>
<dbReference type="NCBIfam" id="NF007494">
    <property type="entry name" value="PRK10089.1-3"/>
    <property type="match status" value="1"/>
</dbReference>
<feature type="domain" description="TRNA-binding" evidence="4">
    <location>
        <begin position="6"/>
        <end position="110"/>
    </location>
</feature>
<dbReference type="Gene3D" id="2.40.50.140">
    <property type="entry name" value="Nucleic acid-binding proteins"/>
    <property type="match status" value="1"/>
</dbReference>
<dbReference type="NCBIfam" id="TIGR02222">
    <property type="entry name" value="chap_CsaA"/>
    <property type="match status" value="1"/>
</dbReference>
<evidence type="ECO:0000259" key="4">
    <source>
        <dbReference type="PROSITE" id="PS50886"/>
    </source>
</evidence>
<dbReference type="AlphaFoldDB" id="A0A511ZN13"/>
<dbReference type="CDD" id="cd02798">
    <property type="entry name" value="tRNA_bind_CsaA"/>
    <property type="match status" value="1"/>
</dbReference>
<dbReference type="PROSITE" id="PS50886">
    <property type="entry name" value="TRBD"/>
    <property type="match status" value="1"/>
</dbReference>
<dbReference type="PANTHER" id="PTHR11586:SF37">
    <property type="entry name" value="TRNA-BINDING DOMAIN-CONTAINING PROTEIN"/>
    <property type="match status" value="1"/>
</dbReference>
<comment type="caution">
    <text evidence="5">The sequence shown here is derived from an EMBL/GenBank/DDBJ whole genome shotgun (WGS) entry which is preliminary data.</text>
</comment>
<dbReference type="InterPro" id="IPR012340">
    <property type="entry name" value="NA-bd_OB-fold"/>
</dbReference>
<accession>A0A511ZN13</accession>
<dbReference type="NCBIfam" id="NF007495">
    <property type="entry name" value="PRK10089.1-4"/>
    <property type="match status" value="1"/>
</dbReference>
<name>A0A511ZN13_9BACI</name>
<dbReference type="STRING" id="582851.GCA_900162665_01719"/>
<keyword evidence="2 3" id="KW-0694">RNA-binding</keyword>
<keyword evidence="6" id="KW-1185">Reference proteome</keyword>
<dbReference type="FunFam" id="2.40.50.140:FF:000165">
    <property type="entry name" value="Chaperone CsaA"/>
    <property type="match status" value="1"/>
</dbReference>
<dbReference type="InterPro" id="IPR051270">
    <property type="entry name" value="Tyrosine-tRNA_ligase_regulator"/>
</dbReference>
<dbReference type="OrthoDB" id="9794564at2"/>
<dbReference type="Proteomes" id="UP000321558">
    <property type="component" value="Unassembled WGS sequence"/>
</dbReference>
<evidence type="ECO:0000256" key="1">
    <source>
        <dbReference type="ARBA" id="ARBA00022555"/>
    </source>
</evidence>
<gene>
    <name evidence="5" type="primary">csaA_2</name>
    <name evidence="5" type="ORF">OSO01_35760</name>
</gene>
<dbReference type="PANTHER" id="PTHR11586">
    <property type="entry name" value="TRNA-AMINOACYLATION COFACTOR ARC1 FAMILY MEMBER"/>
    <property type="match status" value="1"/>
</dbReference>